<evidence type="ECO:0000313" key="3">
    <source>
        <dbReference type="Ensembl" id="ENSCINP00000034481.1"/>
    </source>
</evidence>
<proteinExistence type="predicted"/>
<protein>
    <submittedName>
        <fullName evidence="3">Uncharacterized protein</fullName>
    </submittedName>
</protein>
<feature type="compositionally biased region" description="Basic and acidic residues" evidence="1">
    <location>
        <begin position="196"/>
        <end position="205"/>
    </location>
</feature>
<reference evidence="3" key="2">
    <citation type="journal article" date="2008" name="Genome Biol.">
        <title>Improved genome assembly and evidence-based global gene model set for the chordate Ciona intestinalis: new insight into intron and operon populations.</title>
        <authorList>
            <person name="Satou Y."/>
            <person name="Mineta K."/>
            <person name="Ogasawara M."/>
            <person name="Sasakura Y."/>
            <person name="Shoguchi E."/>
            <person name="Ueno K."/>
            <person name="Yamada L."/>
            <person name="Matsumoto J."/>
            <person name="Wasserscheid J."/>
            <person name="Dewar K."/>
            <person name="Wiley G.B."/>
            <person name="Macmil S.L."/>
            <person name="Roe B.A."/>
            <person name="Zeller R.W."/>
            <person name="Hastings K.E."/>
            <person name="Lemaire P."/>
            <person name="Lindquist E."/>
            <person name="Endo T."/>
            <person name="Hotta K."/>
            <person name="Inaba K."/>
        </authorList>
    </citation>
    <scope>NUCLEOTIDE SEQUENCE [LARGE SCALE GENOMIC DNA]</scope>
    <source>
        <strain evidence="3">wild type</strain>
    </source>
</reference>
<keyword evidence="2" id="KW-0812">Transmembrane</keyword>
<feature type="region of interest" description="Disordered" evidence="1">
    <location>
        <begin position="196"/>
        <end position="249"/>
    </location>
</feature>
<feature type="compositionally biased region" description="Polar residues" evidence="1">
    <location>
        <begin position="212"/>
        <end position="221"/>
    </location>
</feature>
<dbReference type="AlphaFoldDB" id="H2XXU7"/>
<accession>H2XXU7</accession>
<dbReference type="Ensembl" id="ENSCINT00000032860.1">
    <property type="protein sequence ID" value="ENSCINP00000034481.1"/>
    <property type="gene ID" value="ENSCING00000024922.1"/>
</dbReference>
<keyword evidence="2" id="KW-0472">Membrane</keyword>
<name>H2XXU7_CIOIN</name>
<feature type="compositionally biased region" description="Polar residues" evidence="1">
    <location>
        <begin position="237"/>
        <end position="249"/>
    </location>
</feature>
<dbReference type="HOGENOM" id="CLU_1117854_0_0_1"/>
<evidence type="ECO:0000313" key="4">
    <source>
        <dbReference type="Proteomes" id="UP000008144"/>
    </source>
</evidence>
<evidence type="ECO:0000256" key="1">
    <source>
        <dbReference type="SAM" id="MobiDB-lite"/>
    </source>
</evidence>
<dbReference type="InParanoid" id="H2XXU7"/>
<reference evidence="3" key="4">
    <citation type="submission" date="2025-09" db="UniProtKB">
        <authorList>
            <consortium name="Ensembl"/>
        </authorList>
    </citation>
    <scope>IDENTIFICATION</scope>
</reference>
<feature type="transmembrane region" description="Helical" evidence="2">
    <location>
        <begin position="101"/>
        <end position="121"/>
    </location>
</feature>
<keyword evidence="2" id="KW-1133">Transmembrane helix</keyword>
<reference evidence="4" key="1">
    <citation type="journal article" date="2002" name="Science">
        <title>The draft genome of Ciona intestinalis: insights into chordate and vertebrate origins.</title>
        <authorList>
            <person name="Dehal P."/>
            <person name="Satou Y."/>
            <person name="Campbell R.K."/>
            <person name="Chapman J."/>
            <person name="Degnan B."/>
            <person name="De Tomaso A."/>
            <person name="Davidson B."/>
            <person name="Di Gregorio A."/>
            <person name="Gelpke M."/>
            <person name="Goodstein D.M."/>
            <person name="Harafuji N."/>
            <person name="Hastings K.E."/>
            <person name="Ho I."/>
            <person name="Hotta K."/>
            <person name="Huang W."/>
            <person name="Kawashima T."/>
            <person name="Lemaire P."/>
            <person name="Martinez D."/>
            <person name="Meinertzhagen I.A."/>
            <person name="Necula S."/>
            <person name="Nonaka M."/>
            <person name="Putnam N."/>
            <person name="Rash S."/>
            <person name="Saiga H."/>
            <person name="Satake M."/>
            <person name="Terry A."/>
            <person name="Yamada L."/>
            <person name="Wang H.G."/>
            <person name="Awazu S."/>
            <person name="Azumi K."/>
            <person name="Boore J."/>
            <person name="Branno M."/>
            <person name="Chin-Bow S."/>
            <person name="DeSantis R."/>
            <person name="Doyle S."/>
            <person name="Francino P."/>
            <person name="Keys D.N."/>
            <person name="Haga S."/>
            <person name="Hayashi H."/>
            <person name="Hino K."/>
            <person name="Imai K.S."/>
            <person name="Inaba K."/>
            <person name="Kano S."/>
            <person name="Kobayashi K."/>
            <person name="Kobayashi M."/>
            <person name="Lee B.I."/>
            <person name="Makabe K.W."/>
            <person name="Manohar C."/>
            <person name="Matassi G."/>
            <person name="Medina M."/>
            <person name="Mochizuki Y."/>
            <person name="Mount S."/>
            <person name="Morishita T."/>
            <person name="Miura S."/>
            <person name="Nakayama A."/>
            <person name="Nishizaka S."/>
            <person name="Nomoto H."/>
            <person name="Ohta F."/>
            <person name="Oishi K."/>
            <person name="Rigoutsos I."/>
            <person name="Sano M."/>
            <person name="Sasaki A."/>
            <person name="Sasakura Y."/>
            <person name="Shoguchi E."/>
            <person name="Shin-i T."/>
            <person name="Spagnuolo A."/>
            <person name="Stainier D."/>
            <person name="Suzuki M.M."/>
            <person name="Tassy O."/>
            <person name="Takatori N."/>
            <person name="Tokuoka M."/>
            <person name="Yagi K."/>
            <person name="Yoshizaki F."/>
            <person name="Wada S."/>
            <person name="Zhang C."/>
            <person name="Hyatt P.D."/>
            <person name="Larimer F."/>
            <person name="Detter C."/>
            <person name="Doggett N."/>
            <person name="Glavina T."/>
            <person name="Hawkins T."/>
            <person name="Richardson P."/>
            <person name="Lucas S."/>
            <person name="Kohara Y."/>
            <person name="Levine M."/>
            <person name="Satoh N."/>
            <person name="Rokhsar D.S."/>
        </authorList>
    </citation>
    <scope>NUCLEOTIDE SEQUENCE [LARGE SCALE GENOMIC DNA]</scope>
</reference>
<dbReference type="Proteomes" id="UP000008144">
    <property type="component" value="Chromosome 1"/>
</dbReference>
<feature type="transmembrane region" description="Helical" evidence="2">
    <location>
        <begin position="165"/>
        <end position="185"/>
    </location>
</feature>
<reference evidence="3" key="3">
    <citation type="submission" date="2025-08" db="UniProtKB">
        <authorList>
            <consortium name="Ensembl"/>
        </authorList>
    </citation>
    <scope>IDENTIFICATION</scope>
</reference>
<organism evidence="3 4">
    <name type="scientific">Ciona intestinalis</name>
    <name type="common">Transparent sea squirt</name>
    <name type="synonym">Ascidia intestinalis</name>
    <dbReference type="NCBI Taxonomy" id="7719"/>
    <lineage>
        <taxon>Eukaryota</taxon>
        <taxon>Metazoa</taxon>
        <taxon>Chordata</taxon>
        <taxon>Tunicata</taxon>
        <taxon>Ascidiacea</taxon>
        <taxon>Phlebobranchia</taxon>
        <taxon>Cionidae</taxon>
        <taxon>Ciona</taxon>
    </lineage>
</organism>
<sequence length="249" mass="27579">MMRKLLYHRGVDDSTATYVTDYVIGGILILYSVVLLGIAIFSKRAARRQKSNKIANSTFDTSANLSNRTENVETDFLALGLSPASSQERQNSQESWQNSSAVPLLLLTSLMFGLCGIMHILGGSTHEWAQTTADYSSTSTDPLMILTSTVSARRALLLSFVSWQLANIFGGFVAACFLLMVRYVFIEEIEAGLDEDKQSRERSSSKESNQSYELNVTSSEVLLQADNTKRTRDYEPNNPTSSKWCSIVG</sequence>
<evidence type="ECO:0000256" key="2">
    <source>
        <dbReference type="SAM" id="Phobius"/>
    </source>
</evidence>
<dbReference type="EMBL" id="EAAA01000350">
    <property type="status" value="NOT_ANNOTATED_CDS"/>
    <property type="molecule type" value="Genomic_DNA"/>
</dbReference>
<feature type="transmembrane region" description="Helical" evidence="2">
    <location>
        <begin position="22"/>
        <end position="41"/>
    </location>
</feature>
<keyword evidence="4" id="KW-1185">Reference proteome</keyword>